<comment type="caution">
    <text evidence="5">The sequence shown here is derived from an EMBL/GenBank/DDBJ whole genome shotgun (WGS) entry which is preliminary data.</text>
</comment>
<gene>
    <name evidence="5" type="ORF">HNQ88_000686</name>
</gene>
<accession>A0AAE3XJP5</accession>
<dbReference type="GO" id="GO:0003700">
    <property type="term" value="F:DNA-binding transcription factor activity"/>
    <property type="evidence" value="ECO:0007669"/>
    <property type="project" value="InterPro"/>
</dbReference>
<proteinExistence type="predicted"/>
<dbReference type="Proteomes" id="UP001185092">
    <property type="component" value="Unassembled WGS sequence"/>
</dbReference>
<dbReference type="EMBL" id="JAVDQD010000001">
    <property type="protein sequence ID" value="MDR6237710.1"/>
    <property type="molecule type" value="Genomic_DNA"/>
</dbReference>
<evidence type="ECO:0000256" key="2">
    <source>
        <dbReference type="ARBA" id="ARBA00023125"/>
    </source>
</evidence>
<evidence type="ECO:0000259" key="4">
    <source>
        <dbReference type="PROSITE" id="PS01124"/>
    </source>
</evidence>
<feature type="domain" description="HTH araC/xylS-type" evidence="4">
    <location>
        <begin position="188"/>
        <end position="286"/>
    </location>
</feature>
<dbReference type="PROSITE" id="PS01124">
    <property type="entry name" value="HTH_ARAC_FAMILY_2"/>
    <property type="match status" value="1"/>
</dbReference>
<dbReference type="InterPro" id="IPR037923">
    <property type="entry name" value="HTH-like"/>
</dbReference>
<dbReference type="InterPro" id="IPR014710">
    <property type="entry name" value="RmlC-like_jellyroll"/>
</dbReference>
<protein>
    <submittedName>
        <fullName evidence="5">YesN/AraC family two-component response regulator</fullName>
    </submittedName>
</protein>
<dbReference type="InterPro" id="IPR018060">
    <property type="entry name" value="HTH_AraC"/>
</dbReference>
<dbReference type="SUPFAM" id="SSF46689">
    <property type="entry name" value="Homeodomain-like"/>
    <property type="match status" value="1"/>
</dbReference>
<dbReference type="GO" id="GO:0043565">
    <property type="term" value="F:sequence-specific DNA binding"/>
    <property type="evidence" value="ECO:0007669"/>
    <property type="project" value="InterPro"/>
</dbReference>
<dbReference type="SMART" id="SM00342">
    <property type="entry name" value="HTH_ARAC"/>
    <property type="match status" value="1"/>
</dbReference>
<dbReference type="AlphaFoldDB" id="A0AAE3XJP5"/>
<sequence length="289" mass="34091">MHELETGFVSLQTQNDAHFFILRFEKEFVSSDLNIPGECSVINEILWVKSGSGQIVIDDEEYEISENSFYLITKGQRRRFTRDTNVDGYYVAFRDSFIENQNAKFNLFNHLRINTRIEYKSNYNVVLDEFFDKLHQESLNSQEGEFGSLDIVKNILRVVLINIERFKQQHFSTSFDDLDVNDGYLIFNNFIKLLEKKYRIFHSVSEYCHELGISQLNLGKISQVYLDKTPREIIEMRIVTEAVRMMKHDGKSTKDISQDLGFDNLTFFNKTFKKIMGMHPNKYIELFID</sequence>
<dbReference type="InterPro" id="IPR009057">
    <property type="entry name" value="Homeodomain-like_sf"/>
</dbReference>
<organism evidence="5 6">
    <name type="scientific">Aureibacter tunicatorum</name>
    <dbReference type="NCBI Taxonomy" id="866807"/>
    <lineage>
        <taxon>Bacteria</taxon>
        <taxon>Pseudomonadati</taxon>
        <taxon>Bacteroidota</taxon>
        <taxon>Cytophagia</taxon>
        <taxon>Cytophagales</taxon>
        <taxon>Persicobacteraceae</taxon>
        <taxon>Aureibacter</taxon>
    </lineage>
</organism>
<evidence type="ECO:0000256" key="1">
    <source>
        <dbReference type="ARBA" id="ARBA00023015"/>
    </source>
</evidence>
<name>A0AAE3XJP5_9BACT</name>
<dbReference type="Gene3D" id="1.10.10.60">
    <property type="entry name" value="Homeodomain-like"/>
    <property type="match status" value="1"/>
</dbReference>
<dbReference type="Gene3D" id="2.60.120.10">
    <property type="entry name" value="Jelly Rolls"/>
    <property type="match status" value="1"/>
</dbReference>
<dbReference type="PANTHER" id="PTHR43280:SF32">
    <property type="entry name" value="TRANSCRIPTIONAL REGULATORY PROTEIN"/>
    <property type="match status" value="1"/>
</dbReference>
<dbReference type="SUPFAM" id="SSF51215">
    <property type="entry name" value="Regulatory protein AraC"/>
    <property type="match status" value="1"/>
</dbReference>
<dbReference type="RefSeq" id="WP_309937180.1">
    <property type="nucleotide sequence ID" value="NZ_AP025305.1"/>
</dbReference>
<evidence type="ECO:0000313" key="6">
    <source>
        <dbReference type="Proteomes" id="UP001185092"/>
    </source>
</evidence>
<evidence type="ECO:0000256" key="3">
    <source>
        <dbReference type="ARBA" id="ARBA00023163"/>
    </source>
</evidence>
<dbReference type="PANTHER" id="PTHR43280">
    <property type="entry name" value="ARAC-FAMILY TRANSCRIPTIONAL REGULATOR"/>
    <property type="match status" value="1"/>
</dbReference>
<evidence type="ECO:0000313" key="5">
    <source>
        <dbReference type="EMBL" id="MDR6237710.1"/>
    </source>
</evidence>
<keyword evidence="6" id="KW-1185">Reference proteome</keyword>
<keyword evidence="1" id="KW-0805">Transcription regulation</keyword>
<dbReference type="Pfam" id="PF12833">
    <property type="entry name" value="HTH_18"/>
    <property type="match status" value="1"/>
</dbReference>
<reference evidence="5" key="1">
    <citation type="submission" date="2023-07" db="EMBL/GenBank/DDBJ databases">
        <title>Genomic Encyclopedia of Type Strains, Phase IV (KMG-IV): sequencing the most valuable type-strain genomes for metagenomic binning, comparative biology and taxonomic classification.</title>
        <authorList>
            <person name="Goeker M."/>
        </authorList>
    </citation>
    <scope>NUCLEOTIDE SEQUENCE</scope>
    <source>
        <strain evidence="5">DSM 26174</strain>
    </source>
</reference>
<keyword evidence="2" id="KW-0238">DNA-binding</keyword>
<keyword evidence="3" id="KW-0804">Transcription</keyword>